<evidence type="ECO:0000256" key="10">
    <source>
        <dbReference type="SAM" id="Phobius"/>
    </source>
</evidence>
<feature type="compositionally biased region" description="Polar residues" evidence="9">
    <location>
        <begin position="958"/>
        <end position="983"/>
    </location>
</feature>
<dbReference type="Pfam" id="PF09240">
    <property type="entry name" value="IL6Ra-bind"/>
    <property type="match status" value="1"/>
</dbReference>
<evidence type="ECO:0000256" key="1">
    <source>
        <dbReference type="ARBA" id="ARBA00004479"/>
    </source>
</evidence>
<dbReference type="InterPro" id="IPR003961">
    <property type="entry name" value="FN3_dom"/>
</dbReference>
<protein>
    <recommendedName>
        <fullName evidence="11">Fibronectin type-III domain-containing protein</fullName>
    </recommendedName>
</protein>
<feature type="domain" description="Fibronectin type-III" evidence="11">
    <location>
        <begin position="742"/>
        <end position="843"/>
    </location>
</feature>
<feature type="domain" description="Fibronectin type-III" evidence="11">
    <location>
        <begin position="654"/>
        <end position="741"/>
    </location>
</feature>
<evidence type="ECO:0000313" key="12">
    <source>
        <dbReference type="EMBL" id="CAH0385116.1"/>
    </source>
</evidence>
<dbReference type="Gene3D" id="2.60.40.10">
    <property type="entry name" value="Immunoglobulins"/>
    <property type="match status" value="7"/>
</dbReference>
<feature type="domain" description="Fibronectin type-III" evidence="11">
    <location>
        <begin position="230"/>
        <end position="338"/>
    </location>
</feature>
<reference evidence="12" key="1">
    <citation type="submission" date="2021-12" db="EMBL/GenBank/DDBJ databases">
        <authorList>
            <person name="King R."/>
        </authorList>
    </citation>
    <scope>NUCLEOTIDE SEQUENCE</scope>
</reference>
<feature type="domain" description="Fibronectin type-III" evidence="11">
    <location>
        <begin position="550"/>
        <end position="649"/>
    </location>
</feature>
<dbReference type="InterPro" id="IPR015321">
    <property type="entry name" value="TypeI_recpt_CBD"/>
</dbReference>
<evidence type="ECO:0000313" key="13">
    <source>
        <dbReference type="Proteomes" id="UP001152759"/>
    </source>
</evidence>
<evidence type="ECO:0000256" key="9">
    <source>
        <dbReference type="SAM" id="MobiDB-lite"/>
    </source>
</evidence>
<dbReference type="PANTHER" id="PTHR46708">
    <property type="entry name" value="TENASCIN"/>
    <property type="match status" value="1"/>
</dbReference>
<evidence type="ECO:0000259" key="11">
    <source>
        <dbReference type="PROSITE" id="PS50853"/>
    </source>
</evidence>
<organism evidence="12 13">
    <name type="scientific">Bemisia tabaci</name>
    <name type="common">Sweetpotato whitefly</name>
    <name type="synonym">Aleurodes tabaci</name>
    <dbReference type="NCBI Taxonomy" id="7038"/>
    <lineage>
        <taxon>Eukaryota</taxon>
        <taxon>Metazoa</taxon>
        <taxon>Ecdysozoa</taxon>
        <taxon>Arthropoda</taxon>
        <taxon>Hexapoda</taxon>
        <taxon>Insecta</taxon>
        <taxon>Pterygota</taxon>
        <taxon>Neoptera</taxon>
        <taxon>Paraneoptera</taxon>
        <taxon>Hemiptera</taxon>
        <taxon>Sternorrhyncha</taxon>
        <taxon>Aleyrodoidea</taxon>
        <taxon>Aleyrodidae</taxon>
        <taxon>Aleyrodinae</taxon>
        <taxon>Bemisia</taxon>
    </lineage>
</organism>
<dbReference type="GO" id="GO:0016020">
    <property type="term" value="C:membrane"/>
    <property type="evidence" value="ECO:0007669"/>
    <property type="project" value="UniProtKB-SubCell"/>
</dbReference>
<evidence type="ECO:0000256" key="8">
    <source>
        <dbReference type="ARBA" id="ARBA00023180"/>
    </source>
</evidence>
<dbReference type="PANTHER" id="PTHR46708:SF2">
    <property type="entry name" value="FIBRONECTIN TYPE-III DOMAIN-CONTAINING PROTEIN"/>
    <property type="match status" value="1"/>
</dbReference>
<keyword evidence="4" id="KW-0677">Repeat</keyword>
<name>A0A9P0F242_BEMTA</name>
<dbReference type="CDD" id="cd00063">
    <property type="entry name" value="FN3"/>
    <property type="match status" value="4"/>
</dbReference>
<keyword evidence="8" id="KW-0325">Glycoprotein</keyword>
<dbReference type="PROSITE" id="PS50853">
    <property type="entry name" value="FN3"/>
    <property type="match status" value="4"/>
</dbReference>
<comment type="subcellular location">
    <subcellularLocation>
        <location evidence="1">Membrane</location>
        <topology evidence="1">Single-pass type I membrane protein</topology>
    </subcellularLocation>
</comment>
<accession>A0A9P0F242</accession>
<evidence type="ECO:0000256" key="5">
    <source>
        <dbReference type="ARBA" id="ARBA00022989"/>
    </source>
</evidence>
<keyword evidence="2 10" id="KW-0812">Transmembrane</keyword>
<evidence type="ECO:0000256" key="4">
    <source>
        <dbReference type="ARBA" id="ARBA00022737"/>
    </source>
</evidence>
<evidence type="ECO:0000256" key="3">
    <source>
        <dbReference type="ARBA" id="ARBA00022729"/>
    </source>
</evidence>
<dbReference type="SUPFAM" id="SSF49265">
    <property type="entry name" value="Fibronectin type III"/>
    <property type="match status" value="5"/>
</dbReference>
<sequence length="1110" mass="124845">MGPVLQAFHVYSLGSVILIVDFLCFSVTIPRGDIILEEGQELRIRCELNVNHVEVQDKNASSLYFVRNETEVPGELVRILNESAIELLDPAPKPSDSIYSCRFRHEDRAQFPQGVGICLNRVSVGFRPGKYLVTNISCISYNWQNLTCSWTPPQNFIKTEYQIVLYEVGKRNPYYKCPETTRRENSCTWSHSTEPMYRQAIENYNITITGINSFGKHTQYLVFNSYERVLPDKPKLSVLNKTSNSILLHWQVLFPLETFPPGLIQKVEYQPRWESRDPWHTADTSSLGLRNVNYTFHLTNLKYANTHYDIRVFMKSAKVEGDSLWSEPASVTVKTLPDVPSSPPKTDVGTFEIVPRDHPHHDRDVYVYWQQIPDYSKNGDDFEYKVIEVKEAGIPRNILPTYVTKAFAKFDRISNNAHEFTIIASNRKGRSVDSSKVFVPNKLFMPSEPVSFTKVAYDQGIYELSWKASNRHHLVDNYTIFWCDNERERPYQCEGILQWIFVDQNTFIKNVTVPDITKNYQFAISANSKDGSSGMVWAKCTIIHNKVIGKMNDVWVQKVGSTSIELGWKLDCSGRIGVLQGFRIFYCPIINLQNPECTEPQQNTTVGDQSSATIHNLRPYRTYRISVAVLTISETGALSDPIYETTLEAAPEKPPMNLRLGTVTNTTAHISWDPPPPESHNGVISYYEINYSSLTYNTSLNETEALLINLKSHKVYSVTVSACTKSCSKPSASLKFKTNIGTPGEIQQPIVRFTNSTQALVSWLPPALKGGNLDFYDIEISDDDRRNSTFIIRQANRTETLVSCPNGKTKTKEVRVRAVNTDGNMTYIGPWSSPGTVACIVSGMSPFMLGLIYIFFFTIFAGCAVWAGKTSWYRCAKMKDFDVKLPPSLNAICDDKNKEQHECSLPMQNWSGHSRKDEHAAKAESCADEELLLQKKEIGSENDDAAEDSESKHETVFQGDSPTISNSDNNHSSTKSVPKSNENYSDKKDVGEGSTSKGNSSDRDLTYCKVGGGYVSIAPISGPSSAPQPAPTIIENPYVPNHFENPTVSSYVKAFNIPNPSQLYCRIGLGPPDMQTMPDAGTKLLLNPEPRYVTVGESIKLNREKNSVST</sequence>
<keyword evidence="7" id="KW-0675">Receptor</keyword>
<feature type="region of interest" description="Disordered" evidence="9">
    <location>
        <begin position="940"/>
        <end position="1004"/>
    </location>
</feature>
<dbReference type="SMART" id="SM00060">
    <property type="entry name" value="FN3"/>
    <property type="match status" value="5"/>
</dbReference>
<dbReference type="AlphaFoldDB" id="A0A9P0F242"/>
<feature type="transmembrane region" description="Helical" evidence="10">
    <location>
        <begin position="847"/>
        <end position="868"/>
    </location>
</feature>
<gene>
    <name evidence="12" type="ORF">BEMITA_LOCUS4373</name>
</gene>
<evidence type="ECO:0000256" key="6">
    <source>
        <dbReference type="ARBA" id="ARBA00023136"/>
    </source>
</evidence>
<evidence type="ECO:0000256" key="2">
    <source>
        <dbReference type="ARBA" id="ARBA00022692"/>
    </source>
</evidence>
<dbReference type="InterPro" id="IPR050991">
    <property type="entry name" value="ECM_Regulatory_Proteins"/>
</dbReference>
<evidence type="ECO:0000256" key="7">
    <source>
        <dbReference type="ARBA" id="ARBA00023170"/>
    </source>
</evidence>
<keyword evidence="13" id="KW-1185">Reference proteome</keyword>
<dbReference type="EMBL" id="OU963863">
    <property type="protein sequence ID" value="CAH0385116.1"/>
    <property type="molecule type" value="Genomic_DNA"/>
</dbReference>
<dbReference type="InterPro" id="IPR013783">
    <property type="entry name" value="Ig-like_fold"/>
</dbReference>
<dbReference type="Pfam" id="PF00041">
    <property type="entry name" value="fn3"/>
    <property type="match status" value="2"/>
</dbReference>
<dbReference type="Proteomes" id="UP001152759">
    <property type="component" value="Chromosome 2"/>
</dbReference>
<dbReference type="InterPro" id="IPR036116">
    <property type="entry name" value="FN3_sf"/>
</dbReference>
<keyword evidence="6 10" id="KW-0472">Membrane</keyword>
<keyword evidence="5 10" id="KW-1133">Transmembrane helix</keyword>
<dbReference type="KEGG" id="btab:109039480"/>
<keyword evidence="3" id="KW-0732">Signal</keyword>
<proteinExistence type="predicted"/>